<dbReference type="KEGG" id="crf:FRC0190_01625"/>
<feature type="domain" description="Mur ligase central" evidence="14">
    <location>
        <begin position="138"/>
        <end position="326"/>
    </location>
</feature>
<dbReference type="InterPro" id="IPR004101">
    <property type="entry name" value="Mur_ligase_C"/>
</dbReference>
<dbReference type="Pfam" id="PF08245">
    <property type="entry name" value="Mur_ligase_M"/>
    <property type="match status" value="1"/>
</dbReference>
<evidence type="ECO:0000313" key="16">
    <source>
        <dbReference type="Proteomes" id="UP000423525"/>
    </source>
</evidence>
<comment type="similarity">
    <text evidence="10">Belongs to the MurCDEF family. MurF subfamily.</text>
</comment>
<dbReference type="Pfam" id="PF02875">
    <property type="entry name" value="Mur_ligase_C"/>
    <property type="match status" value="1"/>
</dbReference>
<dbReference type="EC" id="6.3.2.10" evidence="10 11"/>
<dbReference type="NCBIfam" id="TIGR01143">
    <property type="entry name" value="murF"/>
    <property type="match status" value="1"/>
</dbReference>
<evidence type="ECO:0000256" key="5">
    <source>
        <dbReference type="ARBA" id="ARBA00022840"/>
    </source>
</evidence>
<protein>
    <recommendedName>
        <fullName evidence="10 11">UDP-N-acetylmuramoyl-tripeptide--D-alanyl-D-alanine ligase</fullName>
        <ecNumber evidence="10 11">6.3.2.10</ecNumber>
    </recommendedName>
    <alternativeName>
        <fullName evidence="10">D-alanyl-D-alanine-adding enzyme</fullName>
    </alternativeName>
</protein>
<dbReference type="Gene3D" id="3.90.190.20">
    <property type="entry name" value="Mur ligase, C-terminal domain"/>
    <property type="match status" value="1"/>
</dbReference>
<keyword evidence="3 10" id="KW-0132">Cell division</keyword>
<evidence type="ECO:0000256" key="3">
    <source>
        <dbReference type="ARBA" id="ARBA00022618"/>
    </source>
</evidence>
<dbReference type="GO" id="GO:0009252">
    <property type="term" value="P:peptidoglycan biosynthetic process"/>
    <property type="evidence" value="ECO:0007669"/>
    <property type="project" value="UniProtKB-UniRule"/>
</dbReference>
<dbReference type="InterPro" id="IPR036565">
    <property type="entry name" value="Mur-like_cat_sf"/>
</dbReference>
<dbReference type="Pfam" id="PF01225">
    <property type="entry name" value="Mur_ligase"/>
    <property type="match status" value="1"/>
</dbReference>
<dbReference type="GO" id="GO:0051301">
    <property type="term" value="P:cell division"/>
    <property type="evidence" value="ECO:0007669"/>
    <property type="project" value="UniProtKB-KW"/>
</dbReference>
<evidence type="ECO:0000256" key="10">
    <source>
        <dbReference type="HAMAP-Rule" id="MF_02019"/>
    </source>
</evidence>
<dbReference type="SUPFAM" id="SSF53623">
    <property type="entry name" value="MurD-like peptide ligases, catalytic domain"/>
    <property type="match status" value="1"/>
</dbReference>
<keyword evidence="6 10" id="KW-0133">Cell shape</keyword>
<dbReference type="GO" id="GO:0008360">
    <property type="term" value="P:regulation of cell shape"/>
    <property type="evidence" value="ECO:0007669"/>
    <property type="project" value="UniProtKB-KW"/>
</dbReference>
<dbReference type="GO" id="GO:0005737">
    <property type="term" value="C:cytoplasm"/>
    <property type="evidence" value="ECO:0007669"/>
    <property type="project" value="UniProtKB-SubCell"/>
</dbReference>
<evidence type="ECO:0000256" key="4">
    <source>
        <dbReference type="ARBA" id="ARBA00022741"/>
    </source>
</evidence>
<dbReference type="InterPro" id="IPR051046">
    <property type="entry name" value="MurCDEF_CellWall_CoF430Synth"/>
</dbReference>
<keyword evidence="2 10" id="KW-0436">Ligase</keyword>
<dbReference type="EMBL" id="LR738855">
    <property type="protein sequence ID" value="VZH85681.1"/>
    <property type="molecule type" value="Genomic_DNA"/>
</dbReference>
<sequence length="496" mass="51154">MIDLTVEQIARIVGGTLTQGTNPETVVTGPVEFDSRKVSEGSLFVALAGARVDGHDFVPAALDSGAAAALVAHPVKTDSGLAPAIVVPPAIGQQQSANSYATEHDEDGSVAAVLQGMGLIARSVIDTLTAKGLTVIGVTGSAGKTSTKDMLASILSNQAPTVAPPGSFNNEIGHPYTALRCTEQTRYLVAEMSARGIGHIAHLAQIAPPKIGVVLNVGTAHLGEFGSREVIAQAKGELVESLPHDGVAVLNADDDLVAGMHTRTDAQVITFSANSQDADVYASDIELDDYARARFTLHIGEAESVVTLQVAGQHQVSNALAAAAAAYAAGITIDDIAEALSSHLGASAHRMALMRRSDGATIIDDAYNANTESMRAGLTALSTTAHNKSLKGDVSRAWAVLGPMSELGEESVAAHAEIGKLLSELNVHGLIVVGDSADSLALANGARRSNVTTLMARDTAEAADLLDQNMGSADVALVKASNAYRLWETAEILASK</sequence>
<dbReference type="GO" id="GO:0071555">
    <property type="term" value="P:cell wall organization"/>
    <property type="evidence" value="ECO:0007669"/>
    <property type="project" value="UniProtKB-KW"/>
</dbReference>
<dbReference type="InterPro" id="IPR000713">
    <property type="entry name" value="Mur_ligase_N"/>
</dbReference>
<evidence type="ECO:0000256" key="7">
    <source>
        <dbReference type="ARBA" id="ARBA00022984"/>
    </source>
</evidence>
<feature type="domain" description="Mur ligase N-terminal catalytic" evidence="12">
    <location>
        <begin position="31"/>
        <end position="102"/>
    </location>
</feature>
<dbReference type="InterPro" id="IPR035911">
    <property type="entry name" value="MurE/MurF_N"/>
</dbReference>
<dbReference type="AlphaFoldDB" id="A0A6I8MI85"/>
<dbReference type="PANTHER" id="PTHR43024">
    <property type="entry name" value="UDP-N-ACETYLMURAMOYL-TRIPEPTIDE--D-ALANYL-D-ALANINE LIGASE"/>
    <property type="match status" value="1"/>
</dbReference>
<evidence type="ECO:0000256" key="9">
    <source>
        <dbReference type="ARBA" id="ARBA00023316"/>
    </source>
</evidence>
<keyword evidence="4 10" id="KW-0547">Nucleotide-binding</keyword>
<dbReference type="InterPro" id="IPR036615">
    <property type="entry name" value="Mur_ligase_C_dom_sf"/>
</dbReference>
<dbReference type="Gene3D" id="3.40.1390.10">
    <property type="entry name" value="MurE/MurF, N-terminal domain"/>
    <property type="match status" value="1"/>
</dbReference>
<dbReference type="Gene3D" id="3.40.1190.10">
    <property type="entry name" value="Mur-like, catalytic domain"/>
    <property type="match status" value="1"/>
</dbReference>
<dbReference type="HAMAP" id="MF_02019">
    <property type="entry name" value="MurF"/>
    <property type="match status" value="1"/>
</dbReference>
<dbReference type="SUPFAM" id="SSF53244">
    <property type="entry name" value="MurD-like peptide ligases, peptide-binding domain"/>
    <property type="match status" value="1"/>
</dbReference>
<dbReference type="UniPathway" id="UPA00219"/>
<dbReference type="Proteomes" id="UP000423525">
    <property type="component" value="Chromosome"/>
</dbReference>
<comment type="catalytic activity">
    <reaction evidence="10 11">
        <text>D-alanyl-D-alanine + UDP-N-acetyl-alpha-D-muramoyl-L-alanyl-gamma-D-glutamyl-meso-2,6-diaminopimelate + ATP = UDP-N-acetyl-alpha-D-muramoyl-L-alanyl-gamma-D-glutamyl-meso-2,6-diaminopimeloyl-D-alanyl-D-alanine + ADP + phosphate + H(+)</text>
        <dbReference type="Rhea" id="RHEA:28374"/>
        <dbReference type="ChEBI" id="CHEBI:15378"/>
        <dbReference type="ChEBI" id="CHEBI:30616"/>
        <dbReference type="ChEBI" id="CHEBI:43474"/>
        <dbReference type="ChEBI" id="CHEBI:57822"/>
        <dbReference type="ChEBI" id="CHEBI:61386"/>
        <dbReference type="ChEBI" id="CHEBI:83905"/>
        <dbReference type="ChEBI" id="CHEBI:456216"/>
        <dbReference type="EC" id="6.3.2.10"/>
    </reaction>
</comment>
<evidence type="ECO:0000259" key="12">
    <source>
        <dbReference type="Pfam" id="PF01225"/>
    </source>
</evidence>
<evidence type="ECO:0000256" key="11">
    <source>
        <dbReference type="RuleBase" id="RU004136"/>
    </source>
</evidence>
<dbReference type="GO" id="GO:0005524">
    <property type="term" value="F:ATP binding"/>
    <property type="evidence" value="ECO:0007669"/>
    <property type="project" value="UniProtKB-UniRule"/>
</dbReference>
<evidence type="ECO:0000256" key="6">
    <source>
        <dbReference type="ARBA" id="ARBA00022960"/>
    </source>
</evidence>
<comment type="pathway">
    <text evidence="10 11">Cell wall biogenesis; peptidoglycan biosynthesis.</text>
</comment>
<accession>A0A6I8MI85</accession>
<keyword evidence="8 10" id="KW-0131">Cell cycle</keyword>
<comment type="subcellular location">
    <subcellularLocation>
        <location evidence="10 11">Cytoplasm</location>
    </subcellularLocation>
</comment>
<dbReference type="SUPFAM" id="SSF63418">
    <property type="entry name" value="MurE/MurF N-terminal domain"/>
    <property type="match status" value="1"/>
</dbReference>
<feature type="binding site" evidence="10">
    <location>
        <begin position="140"/>
        <end position="146"/>
    </location>
    <ligand>
        <name>ATP</name>
        <dbReference type="ChEBI" id="CHEBI:30616"/>
    </ligand>
</feature>
<feature type="domain" description="Mur ligase C-terminal" evidence="13">
    <location>
        <begin position="349"/>
        <end position="481"/>
    </location>
</feature>
<evidence type="ECO:0000256" key="2">
    <source>
        <dbReference type="ARBA" id="ARBA00022598"/>
    </source>
</evidence>
<evidence type="ECO:0000256" key="8">
    <source>
        <dbReference type="ARBA" id="ARBA00023306"/>
    </source>
</evidence>
<organism evidence="15 16">
    <name type="scientific">Corynebacterium rouxii</name>
    <dbReference type="NCBI Taxonomy" id="2719119"/>
    <lineage>
        <taxon>Bacteria</taxon>
        <taxon>Bacillati</taxon>
        <taxon>Actinomycetota</taxon>
        <taxon>Actinomycetes</taxon>
        <taxon>Mycobacteriales</taxon>
        <taxon>Corynebacteriaceae</taxon>
        <taxon>Corynebacterium</taxon>
    </lineage>
</organism>
<evidence type="ECO:0000313" key="15">
    <source>
        <dbReference type="EMBL" id="VZH85681.1"/>
    </source>
</evidence>
<dbReference type="RefSeq" id="WP_155873450.1">
    <property type="nucleotide sequence ID" value="NZ_CP168248.1"/>
</dbReference>
<keyword evidence="7 10" id="KW-0573">Peptidoglycan synthesis</keyword>
<proteinExistence type="inferred from homology"/>
<gene>
    <name evidence="10" type="primary">murF</name>
    <name evidence="15" type="ORF">FRC0190_01625</name>
</gene>
<dbReference type="PANTHER" id="PTHR43024:SF1">
    <property type="entry name" value="UDP-N-ACETYLMURAMOYL-TRIPEPTIDE--D-ALANYL-D-ALANINE LIGASE"/>
    <property type="match status" value="1"/>
</dbReference>
<dbReference type="InterPro" id="IPR013221">
    <property type="entry name" value="Mur_ligase_cen"/>
</dbReference>
<evidence type="ECO:0000259" key="13">
    <source>
        <dbReference type="Pfam" id="PF02875"/>
    </source>
</evidence>
<dbReference type="InterPro" id="IPR005863">
    <property type="entry name" value="UDP-N-AcMur_synth"/>
</dbReference>
<comment type="function">
    <text evidence="10 11">Involved in cell wall formation. Catalyzes the final step in the synthesis of UDP-N-acetylmuramoyl-pentapeptide, the precursor of murein.</text>
</comment>
<name>A0A6I8MI85_9CORY</name>
<keyword evidence="9 10" id="KW-0961">Cell wall biogenesis/degradation</keyword>
<dbReference type="GO" id="GO:0047480">
    <property type="term" value="F:UDP-N-acetylmuramoyl-tripeptide-D-alanyl-D-alanine ligase activity"/>
    <property type="evidence" value="ECO:0007669"/>
    <property type="project" value="UniProtKB-UniRule"/>
</dbReference>
<evidence type="ECO:0000256" key="1">
    <source>
        <dbReference type="ARBA" id="ARBA00022490"/>
    </source>
</evidence>
<keyword evidence="1 10" id="KW-0963">Cytoplasm</keyword>
<keyword evidence="5 10" id="KW-0067">ATP-binding</keyword>
<reference evidence="15 16" key="1">
    <citation type="submission" date="2019-11" db="EMBL/GenBank/DDBJ databases">
        <authorList>
            <person name="Brisse S."/>
        </authorList>
    </citation>
    <scope>NUCLEOTIDE SEQUENCE [LARGE SCALE GENOMIC DNA]</scope>
    <source>
        <strain evidence="15">FRC0190</strain>
    </source>
</reference>
<evidence type="ECO:0000259" key="14">
    <source>
        <dbReference type="Pfam" id="PF08245"/>
    </source>
</evidence>